<dbReference type="EMBL" id="CACVAP010000083">
    <property type="protein sequence ID" value="CAA6815768.1"/>
    <property type="molecule type" value="Genomic_DNA"/>
</dbReference>
<gene>
    <name evidence="2" type="ORF">HELGO_WM7142</name>
</gene>
<accession>A0A6S6TLL5</accession>
<feature type="chain" id="PRO_5027822015" evidence="1">
    <location>
        <begin position="18"/>
        <end position="137"/>
    </location>
</feature>
<dbReference type="SUPFAM" id="SSF53850">
    <property type="entry name" value="Periplasmic binding protein-like II"/>
    <property type="match status" value="1"/>
</dbReference>
<proteinExistence type="predicted"/>
<reference evidence="2" key="1">
    <citation type="submission" date="2020-01" db="EMBL/GenBank/DDBJ databases">
        <authorList>
            <person name="Meier V. D."/>
            <person name="Meier V D."/>
        </authorList>
    </citation>
    <scope>NUCLEOTIDE SEQUENCE</scope>
    <source>
        <strain evidence="2">HLG_WM_MAG_06</strain>
    </source>
</reference>
<keyword evidence="1" id="KW-0732">Signal</keyword>
<evidence type="ECO:0000256" key="1">
    <source>
        <dbReference type="SAM" id="SignalP"/>
    </source>
</evidence>
<name>A0A6S6TLL5_9BACT</name>
<organism evidence="2">
    <name type="scientific">uncultured Sulfurovum sp</name>
    <dbReference type="NCBI Taxonomy" id="269237"/>
    <lineage>
        <taxon>Bacteria</taxon>
        <taxon>Pseudomonadati</taxon>
        <taxon>Campylobacterota</taxon>
        <taxon>Epsilonproteobacteria</taxon>
        <taxon>Campylobacterales</taxon>
        <taxon>Sulfurovaceae</taxon>
        <taxon>Sulfurovum</taxon>
        <taxon>environmental samples</taxon>
    </lineage>
</organism>
<feature type="signal peptide" evidence="1">
    <location>
        <begin position="1"/>
        <end position="17"/>
    </location>
</feature>
<dbReference type="AlphaFoldDB" id="A0A6S6TLL5"/>
<sequence length="137" mass="16316">MMKLFLLFSSFILFLSAQELVVVADKNFKEELTVEEIKDIFLSKKRFVDEKRILVMNHEFDDPLRKCFEKNILKKSRRSLERYWQKAHYKGKRPPKIVKSTEMLLSYMEKIEPSIGYVDANESAIKDLKILYRGTCE</sequence>
<dbReference type="Gene3D" id="3.40.190.10">
    <property type="entry name" value="Periplasmic binding protein-like II"/>
    <property type="match status" value="1"/>
</dbReference>
<evidence type="ECO:0000313" key="2">
    <source>
        <dbReference type="EMBL" id="CAA6815768.1"/>
    </source>
</evidence>
<protein>
    <submittedName>
        <fullName evidence="2">Uncharacterized protein</fullName>
    </submittedName>
</protein>